<dbReference type="InterPro" id="IPR012337">
    <property type="entry name" value="RNaseH-like_sf"/>
</dbReference>
<dbReference type="InterPro" id="IPR050951">
    <property type="entry name" value="Retrovirus_Pol_polyprotein"/>
</dbReference>
<dbReference type="PANTHER" id="PTHR37984:SF8">
    <property type="entry name" value="CCHC-TYPE DOMAIN-CONTAINING PROTEIN"/>
    <property type="match status" value="1"/>
</dbReference>
<dbReference type="Gene3D" id="3.30.420.10">
    <property type="entry name" value="Ribonuclease H-like superfamily/Ribonuclease H"/>
    <property type="match status" value="1"/>
</dbReference>
<dbReference type="GeneTree" id="ENSGT00490000044642"/>
<dbReference type="InterPro" id="IPR001584">
    <property type="entry name" value="Integrase_cat-core"/>
</dbReference>
<dbReference type="FunFam" id="3.30.420.10:FF:000063">
    <property type="entry name" value="Retrovirus-related Pol polyprotein from transposon 297-like Protein"/>
    <property type="match status" value="1"/>
</dbReference>
<dbReference type="SUPFAM" id="SSF53098">
    <property type="entry name" value="Ribonuclease H-like"/>
    <property type="match status" value="1"/>
</dbReference>
<dbReference type="OMA" id="RIVGCER"/>
<dbReference type="Ensembl" id="ENSCCRT00000192697.1">
    <property type="protein sequence ID" value="ENSCCRP00000157243.1"/>
    <property type="gene ID" value="ENSCCRG00000054800.1"/>
</dbReference>
<proteinExistence type="predicted"/>
<reference evidence="2" key="1">
    <citation type="submission" date="2025-08" db="UniProtKB">
        <authorList>
            <consortium name="Ensembl"/>
        </authorList>
    </citation>
    <scope>IDENTIFICATION</scope>
</reference>
<evidence type="ECO:0000259" key="1">
    <source>
        <dbReference type="PROSITE" id="PS50994"/>
    </source>
</evidence>
<name>A0A9J8BL76_CYPCA</name>
<dbReference type="Proteomes" id="UP001108240">
    <property type="component" value="Unplaced"/>
</dbReference>
<dbReference type="InterPro" id="IPR036397">
    <property type="entry name" value="RNaseH_sf"/>
</dbReference>
<dbReference type="PANTHER" id="PTHR37984">
    <property type="entry name" value="PROTEIN CBG26694"/>
    <property type="match status" value="1"/>
</dbReference>
<dbReference type="GO" id="GO:0015074">
    <property type="term" value="P:DNA integration"/>
    <property type="evidence" value="ECO:0007669"/>
    <property type="project" value="InterPro"/>
</dbReference>
<dbReference type="GO" id="GO:0003676">
    <property type="term" value="F:nucleic acid binding"/>
    <property type="evidence" value="ECO:0007669"/>
    <property type="project" value="InterPro"/>
</dbReference>
<reference evidence="2" key="2">
    <citation type="submission" date="2025-09" db="UniProtKB">
        <authorList>
            <consortium name="Ensembl"/>
        </authorList>
    </citation>
    <scope>IDENTIFICATION</scope>
</reference>
<keyword evidence="3" id="KW-1185">Reference proteome</keyword>
<protein>
    <recommendedName>
        <fullName evidence="1">Integrase catalytic domain-containing protein</fullName>
    </recommendedName>
</protein>
<evidence type="ECO:0000313" key="2">
    <source>
        <dbReference type="Ensembl" id="ENSCCRP00000157243.1"/>
    </source>
</evidence>
<feature type="domain" description="Integrase catalytic" evidence="1">
    <location>
        <begin position="1"/>
        <end position="160"/>
    </location>
</feature>
<dbReference type="Pfam" id="PF00665">
    <property type="entry name" value="rve"/>
    <property type="match status" value="1"/>
</dbReference>
<organism evidence="2 3">
    <name type="scientific">Cyprinus carpio carpio</name>
    <dbReference type="NCBI Taxonomy" id="630221"/>
    <lineage>
        <taxon>Eukaryota</taxon>
        <taxon>Metazoa</taxon>
        <taxon>Chordata</taxon>
        <taxon>Craniata</taxon>
        <taxon>Vertebrata</taxon>
        <taxon>Euteleostomi</taxon>
        <taxon>Actinopterygii</taxon>
        <taxon>Neopterygii</taxon>
        <taxon>Teleostei</taxon>
        <taxon>Ostariophysi</taxon>
        <taxon>Cypriniformes</taxon>
        <taxon>Cyprinidae</taxon>
        <taxon>Cyprininae</taxon>
        <taxon>Cyprinus</taxon>
    </lineage>
</organism>
<evidence type="ECO:0000313" key="3">
    <source>
        <dbReference type="Proteomes" id="UP001108240"/>
    </source>
</evidence>
<dbReference type="PROSITE" id="PS50994">
    <property type="entry name" value="INTEGRASE"/>
    <property type="match status" value="1"/>
</dbReference>
<sequence length="272" mass="30896">MDLFNAHDSMFLIMVDYYSDYWEIDRMPDYTSSTVTECCKRQFSRHGIPLEVFTDNGPPFSGMDFQEFAEEWDFNHVTSSPYHSQSNGKAESAVKIAKTQIKKSTLEGGDLWKAVLAWRNTPTKGLNSSPIQRLMSRRTRTTLPTGEALLHPKVVQARKIAKRAAVKQRYDTTARDMPSIIQGQTVRVLLHPNNPTSTWALGICIDQLSDHSYILLVKGKKYHRNRKDIRPVPVPGEFSESTAQQISNKEATVPPTVPVLRHKNQVQHQNAC</sequence>
<accession>A0A9J8BL76</accession>
<dbReference type="AlphaFoldDB" id="A0A9J8BL76"/>